<dbReference type="Proteomes" id="UP000248646">
    <property type="component" value="Unassembled WGS sequence"/>
</dbReference>
<feature type="transmembrane region" description="Helical" evidence="1">
    <location>
        <begin position="7"/>
        <end position="28"/>
    </location>
</feature>
<evidence type="ECO:0000313" key="3">
    <source>
        <dbReference type="Proteomes" id="UP000248646"/>
    </source>
</evidence>
<keyword evidence="1" id="KW-0472">Membrane</keyword>
<accession>A0A2W7N1B6</accession>
<dbReference type="EMBL" id="QKZI01000004">
    <property type="protein sequence ID" value="PZX04616.1"/>
    <property type="molecule type" value="Genomic_DNA"/>
</dbReference>
<dbReference type="Pfam" id="PF14329">
    <property type="entry name" value="DUF4386"/>
    <property type="match status" value="1"/>
</dbReference>
<sequence length="225" mass="24670">MNLRTAAITSGIALIIMALVAGFSYGYVHNSLVVYGDVSTTYQSVTSSIMLFKAEIVGWIVVLILDVIVAWSFYIFLKPVNQALALLSSWLRLTYATILGIAILNLLFVLLLVNTGSVTGEFQANVTFYLEAFEVIWSVGLIVFGVHLLVVGWIAFQSYSIPKIFSILLVIAAIGYIVIHLGKALLIEQNIISTMELIFNVPMIVGELGFGLWLLFKGGKVTKKS</sequence>
<proteinExistence type="predicted"/>
<evidence type="ECO:0000256" key="1">
    <source>
        <dbReference type="SAM" id="Phobius"/>
    </source>
</evidence>
<comment type="caution">
    <text evidence="2">The sequence shown here is derived from an EMBL/GenBank/DDBJ whole genome shotgun (WGS) entry which is preliminary data.</text>
</comment>
<keyword evidence="1" id="KW-1133">Transmembrane helix</keyword>
<name>A0A2W7N1B6_9BACI</name>
<dbReference type="InterPro" id="IPR025495">
    <property type="entry name" value="DUF4386"/>
</dbReference>
<feature type="transmembrane region" description="Helical" evidence="1">
    <location>
        <begin position="89"/>
        <end position="115"/>
    </location>
</feature>
<keyword evidence="1" id="KW-0812">Transmembrane</keyword>
<feature type="transmembrane region" description="Helical" evidence="1">
    <location>
        <begin position="56"/>
        <end position="77"/>
    </location>
</feature>
<organism evidence="2 3">
    <name type="scientific">Psychrobacillus insolitus</name>
    <dbReference type="NCBI Taxonomy" id="1461"/>
    <lineage>
        <taxon>Bacteria</taxon>
        <taxon>Bacillati</taxon>
        <taxon>Bacillota</taxon>
        <taxon>Bacilli</taxon>
        <taxon>Bacillales</taxon>
        <taxon>Bacillaceae</taxon>
        <taxon>Psychrobacillus</taxon>
    </lineage>
</organism>
<feature type="transmembrane region" description="Helical" evidence="1">
    <location>
        <begin position="197"/>
        <end position="216"/>
    </location>
</feature>
<feature type="transmembrane region" description="Helical" evidence="1">
    <location>
        <begin position="135"/>
        <end position="156"/>
    </location>
</feature>
<gene>
    <name evidence="2" type="ORF">C7437_104128</name>
</gene>
<dbReference type="OrthoDB" id="7060422at2"/>
<keyword evidence="3" id="KW-1185">Reference proteome</keyword>
<evidence type="ECO:0000313" key="2">
    <source>
        <dbReference type="EMBL" id="PZX04616.1"/>
    </source>
</evidence>
<feature type="transmembrane region" description="Helical" evidence="1">
    <location>
        <begin position="165"/>
        <end position="185"/>
    </location>
</feature>
<protein>
    <submittedName>
        <fullName evidence="2">Uncharacterized protein DUF4386</fullName>
    </submittedName>
</protein>
<reference evidence="2 3" key="1">
    <citation type="submission" date="2018-06" db="EMBL/GenBank/DDBJ databases">
        <title>Genomic Encyclopedia of Type Strains, Phase IV (KMG-IV): sequencing the most valuable type-strain genomes for metagenomic binning, comparative biology and taxonomic classification.</title>
        <authorList>
            <person name="Goeker M."/>
        </authorList>
    </citation>
    <scope>NUCLEOTIDE SEQUENCE [LARGE SCALE GENOMIC DNA]</scope>
    <source>
        <strain evidence="2 3">DSM 5</strain>
    </source>
</reference>
<dbReference type="AlphaFoldDB" id="A0A2W7N1B6"/>
<dbReference type="RefSeq" id="WP_111439761.1">
    <property type="nucleotide sequence ID" value="NZ_QKZI01000004.1"/>
</dbReference>